<keyword evidence="2" id="KW-1185">Reference proteome</keyword>
<dbReference type="Pfam" id="PF08902">
    <property type="entry name" value="DUF1848"/>
    <property type="match status" value="1"/>
</dbReference>
<reference evidence="1 2" key="1">
    <citation type="submission" date="2016-11" db="EMBL/GenBank/DDBJ databases">
        <authorList>
            <person name="Jaros S."/>
            <person name="Januszkiewicz K."/>
            <person name="Wedrychowicz H."/>
        </authorList>
    </citation>
    <scope>NUCLEOTIDE SEQUENCE [LARGE SCALE GENOMIC DNA]</scope>
    <source>
        <strain evidence="1 2">DSM 19022</strain>
    </source>
</reference>
<evidence type="ECO:0000313" key="1">
    <source>
        <dbReference type="EMBL" id="SHI84261.1"/>
    </source>
</evidence>
<evidence type="ECO:0008006" key="3">
    <source>
        <dbReference type="Google" id="ProtNLM"/>
    </source>
</evidence>
<evidence type="ECO:0000313" key="2">
    <source>
        <dbReference type="Proteomes" id="UP000184442"/>
    </source>
</evidence>
<gene>
    <name evidence="1" type="ORF">SAMN02745176_01538</name>
</gene>
<organism evidence="1 2">
    <name type="scientific">Lutispora thermophila DSM 19022</name>
    <dbReference type="NCBI Taxonomy" id="1122184"/>
    <lineage>
        <taxon>Bacteria</taxon>
        <taxon>Bacillati</taxon>
        <taxon>Bacillota</taxon>
        <taxon>Clostridia</taxon>
        <taxon>Lutisporales</taxon>
        <taxon>Lutisporaceae</taxon>
        <taxon>Lutispora</taxon>
    </lineage>
</organism>
<proteinExistence type="predicted"/>
<dbReference type="AlphaFoldDB" id="A0A1M6EFP2"/>
<name>A0A1M6EFP2_9FIRM</name>
<dbReference type="EMBL" id="FQZS01000009">
    <property type="protein sequence ID" value="SHI84261.1"/>
    <property type="molecule type" value="Genomic_DNA"/>
</dbReference>
<sequence>MAQILKDYTNTVVISILDNYRKIKRRLQSIGVRDISSTEIELIATSFKNIADKYNLKISSCAEIIDLRPYGIMSGKCIDDRLISKLIGKEINIPKDKNQRSICGCAESIDIGTYNTCINNCKYCYANYDESVARDNYLNYDVNSPFLFRVIREDDKITNRQVKVYKAQTEQLSFF</sequence>
<accession>A0A1M6EFP2</accession>
<protein>
    <recommendedName>
        <fullName evidence="3">DUF1848 domain-containing protein</fullName>
    </recommendedName>
</protein>
<dbReference type="Proteomes" id="UP000184442">
    <property type="component" value="Unassembled WGS sequence"/>
</dbReference>
<dbReference type="InterPro" id="IPR014998">
    <property type="entry name" value="DUF1848"/>
</dbReference>